<organism evidence="1 2">
    <name type="scientific">Cichorium intybus</name>
    <name type="common">Chicory</name>
    <dbReference type="NCBI Taxonomy" id="13427"/>
    <lineage>
        <taxon>Eukaryota</taxon>
        <taxon>Viridiplantae</taxon>
        <taxon>Streptophyta</taxon>
        <taxon>Embryophyta</taxon>
        <taxon>Tracheophyta</taxon>
        <taxon>Spermatophyta</taxon>
        <taxon>Magnoliopsida</taxon>
        <taxon>eudicotyledons</taxon>
        <taxon>Gunneridae</taxon>
        <taxon>Pentapetalae</taxon>
        <taxon>asterids</taxon>
        <taxon>campanulids</taxon>
        <taxon>Asterales</taxon>
        <taxon>Asteraceae</taxon>
        <taxon>Cichorioideae</taxon>
        <taxon>Cichorieae</taxon>
        <taxon>Cichoriinae</taxon>
        <taxon>Cichorium</taxon>
    </lineage>
</organism>
<evidence type="ECO:0000313" key="2">
    <source>
        <dbReference type="Proteomes" id="UP001055811"/>
    </source>
</evidence>
<sequence length="68" mass="7899">MRFVKLQSLSSGERKPYRSRFPPLPTRCFLPTYSRQLTRLHTSFFSVSFPSVLHLSLPFQVSPLSGRQ</sequence>
<dbReference type="Proteomes" id="UP001055811">
    <property type="component" value="Linkage Group LG04"/>
</dbReference>
<name>A0ACB9DS08_CICIN</name>
<evidence type="ECO:0000313" key="1">
    <source>
        <dbReference type="EMBL" id="KAI3749459.1"/>
    </source>
</evidence>
<comment type="caution">
    <text evidence="1">The sequence shown here is derived from an EMBL/GenBank/DDBJ whole genome shotgun (WGS) entry which is preliminary data.</text>
</comment>
<proteinExistence type="predicted"/>
<keyword evidence="2" id="KW-1185">Reference proteome</keyword>
<gene>
    <name evidence="1" type="ORF">L2E82_20071</name>
</gene>
<protein>
    <submittedName>
        <fullName evidence="1">Uncharacterized protein</fullName>
    </submittedName>
</protein>
<accession>A0ACB9DS08</accession>
<reference evidence="1 2" key="2">
    <citation type="journal article" date="2022" name="Mol. Ecol. Resour.">
        <title>The genomes of chicory, endive, great burdock and yacon provide insights into Asteraceae paleo-polyploidization history and plant inulin production.</title>
        <authorList>
            <person name="Fan W."/>
            <person name="Wang S."/>
            <person name="Wang H."/>
            <person name="Wang A."/>
            <person name="Jiang F."/>
            <person name="Liu H."/>
            <person name="Zhao H."/>
            <person name="Xu D."/>
            <person name="Zhang Y."/>
        </authorList>
    </citation>
    <scope>NUCLEOTIDE SEQUENCE [LARGE SCALE GENOMIC DNA]</scope>
    <source>
        <strain evidence="2">cv. Punajuju</strain>
        <tissue evidence="1">Leaves</tissue>
    </source>
</reference>
<dbReference type="EMBL" id="CM042012">
    <property type="protein sequence ID" value="KAI3749459.1"/>
    <property type="molecule type" value="Genomic_DNA"/>
</dbReference>
<reference evidence="2" key="1">
    <citation type="journal article" date="2022" name="Mol. Ecol. Resour.">
        <title>The genomes of chicory, endive, great burdock and yacon provide insights into Asteraceae palaeo-polyploidization history and plant inulin production.</title>
        <authorList>
            <person name="Fan W."/>
            <person name="Wang S."/>
            <person name="Wang H."/>
            <person name="Wang A."/>
            <person name="Jiang F."/>
            <person name="Liu H."/>
            <person name="Zhao H."/>
            <person name="Xu D."/>
            <person name="Zhang Y."/>
        </authorList>
    </citation>
    <scope>NUCLEOTIDE SEQUENCE [LARGE SCALE GENOMIC DNA]</scope>
    <source>
        <strain evidence="2">cv. Punajuju</strain>
    </source>
</reference>